<dbReference type="Proteomes" id="UP000314986">
    <property type="component" value="Unassembled WGS sequence"/>
</dbReference>
<reference evidence="1" key="4">
    <citation type="submission" date="2025-08" db="UniProtKB">
        <authorList>
            <consortium name="Ensembl"/>
        </authorList>
    </citation>
    <scope>IDENTIFICATION</scope>
</reference>
<sequence length="105" mass="12006">MAFPRHSRATLIQCCRFGLFSNLLMTVRISSSSLSISSLPSSLSATIRLLAMTSPLCRSSTLSCRHNLCKISKWIERREQSNEYFFKKFWTKTQSPSWPCSLLPL</sequence>
<reference evidence="2" key="1">
    <citation type="journal article" date="2006" name="Science">
        <title>Ancient noncoding elements conserved in the human genome.</title>
        <authorList>
            <person name="Venkatesh B."/>
            <person name="Kirkness E.F."/>
            <person name="Loh Y.H."/>
            <person name="Halpern A.L."/>
            <person name="Lee A.P."/>
            <person name="Johnson J."/>
            <person name="Dandona N."/>
            <person name="Viswanathan L.D."/>
            <person name="Tay A."/>
            <person name="Venter J.C."/>
            <person name="Strausberg R.L."/>
            <person name="Brenner S."/>
        </authorList>
    </citation>
    <scope>NUCLEOTIDE SEQUENCE [LARGE SCALE GENOMIC DNA]</scope>
</reference>
<protein>
    <submittedName>
        <fullName evidence="1">Uncharacterized protein</fullName>
    </submittedName>
</protein>
<proteinExistence type="predicted"/>
<dbReference type="OMA" id="CRISSHC"/>
<dbReference type="InParanoid" id="A0A4W3I564"/>
<evidence type="ECO:0000313" key="2">
    <source>
        <dbReference type="Proteomes" id="UP000314986"/>
    </source>
</evidence>
<evidence type="ECO:0000313" key="1">
    <source>
        <dbReference type="Ensembl" id="ENSCMIP00000022183.1"/>
    </source>
</evidence>
<accession>A0A4W3I564</accession>
<reference evidence="1" key="5">
    <citation type="submission" date="2025-09" db="UniProtKB">
        <authorList>
            <consortium name="Ensembl"/>
        </authorList>
    </citation>
    <scope>IDENTIFICATION</scope>
</reference>
<name>A0A4W3I564_CALMI</name>
<organism evidence="1 2">
    <name type="scientific">Callorhinchus milii</name>
    <name type="common">Ghost shark</name>
    <dbReference type="NCBI Taxonomy" id="7868"/>
    <lineage>
        <taxon>Eukaryota</taxon>
        <taxon>Metazoa</taxon>
        <taxon>Chordata</taxon>
        <taxon>Craniata</taxon>
        <taxon>Vertebrata</taxon>
        <taxon>Chondrichthyes</taxon>
        <taxon>Holocephali</taxon>
        <taxon>Chimaeriformes</taxon>
        <taxon>Callorhinchidae</taxon>
        <taxon>Callorhinchus</taxon>
    </lineage>
</organism>
<reference evidence="2" key="3">
    <citation type="journal article" date="2014" name="Nature">
        <title>Elephant shark genome provides unique insights into gnathostome evolution.</title>
        <authorList>
            <consortium name="International Elephant Shark Genome Sequencing Consortium"/>
            <person name="Venkatesh B."/>
            <person name="Lee A.P."/>
            <person name="Ravi V."/>
            <person name="Maurya A.K."/>
            <person name="Lian M.M."/>
            <person name="Swann J.B."/>
            <person name="Ohta Y."/>
            <person name="Flajnik M.F."/>
            <person name="Sutoh Y."/>
            <person name="Kasahara M."/>
            <person name="Hoon S."/>
            <person name="Gangu V."/>
            <person name="Roy S.W."/>
            <person name="Irimia M."/>
            <person name="Korzh V."/>
            <person name="Kondrychyn I."/>
            <person name="Lim Z.W."/>
            <person name="Tay B.H."/>
            <person name="Tohari S."/>
            <person name="Kong K.W."/>
            <person name="Ho S."/>
            <person name="Lorente-Galdos B."/>
            <person name="Quilez J."/>
            <person name="Marques-Bonet T."/>
            <person name="Raney B.J."/>
            <person name="Ingham P.W."/>
            <person name="Tay A."/>
            <person name="Hillier L.W."/>
            <person name="Minx P."/>
            <person name="Boehm T."/>
            <person name="Wilson R.K."/>
            <person name="Brenner S."/>
            <person name="Warren W.C."/>
        </authorList>
    </citation>
    <scope>NUCLEOTIDE SEQUENCE [LARGE SCALE GENOMIC DNA]</scope>
</reference>
<reference evidence="2" key="2">
    <citation type="journal article" date="2007" name="PLoS Biol.">
        <title>Survey sequencing and comparative analysis of the elephant shark (Callorhinchus milii) genome.</title>
        <authorList>
            <person name="Venkatesh B."/>
            <person name="Kirkness E.F."/>
            <person name="Loh Y.H."/>
            <person name="Halpern A.L."/>
            <person name="Lee A.P."/>
            <person name="Johnson J."/>
            <person name="Dandona N."/>
            <person name="Viswanathan L.D."/>
            <person name="Tay A."/>
            <person name="Venter J.C."/>
            <person name="Strausberg R.L."/>
            <person name="Brenner S."/>
        </authorList>
    </citation>
    <scope>NUCLEOTIDE SEQUENCE [LARGE SCALE GENOMIC DNA]</scope>
</reference>
<dbReference type="Ensembl" id="ENSCMIT00000022570.1">
    <property type="protein sequence ID" value="ENSCMIP00000022183.1"/>
    <property type="gene ID" value="ENSCMIG00000010049.1"/>
</dbReference>
<dbReference type="AlphaFoldDB" id="A0A4W3I564"/>
<keyword evidence="2" id="KW-1185">Reference proteome</keyword>